<evidence type="ECO:0000313" key="1">
    <source>
        <dbReference type="EMBL" id="GLZ76199.1"/>
    </source>
</evidence>
<keyword evidence="2" id="KW-1185">Reference proteome</keyword>
<reference evidence="1" key="1">
    <citation type="submission" date="2023-03" db="EMBL/GenBank/DDBJ databases">
        <title>Actinorhabdospora filicis NBRC 111898.</title>
        <authorList>
            <person name="Ichikawa N."/>
            <person name="Sato H."/>
            <person name="Tonouchi N."/>
        </authorList>
    </citation>
    <scope>NUCLEOTIDE SEQUENCE</scope>
    <source>
        <strain evidence="1">NBRC 111898</strain>
    </source>
</reference>
<comment type="caution">
    <text evidence="1">The sequence shown here is derived from an EMBL/GenBank/DDBJ whole genome shotgun (WGS) entry which is preliminary data.</text>
</comment>
<sequence>MDLHPLGVLAVDATRRHVTSALPNAPVVPPRQPRRPGRVRIGAAGTLRRIADRLDTRRPAR</sequence>
<organism evidence="1 2">
    <name type="scientific">Actinorhabdospora filicis</name>
    <dbReference type="NCBI Taxonomy" id="1785913"/>
    <lineage>
        <taxon>Bacteria</taxon>
        <taxon>Bacillati</taxon>
        <taxon>Actinomycetota</taxon>
        <taxon>Actinomycetes</taxon>
        <taxon>Micromonosporales</taxon>
        <taxon>Micromonosporaceae</taxon>
        <taxon>Actinorhabdospora</taxon>
    </lineage>
</organism>
<proteinExistence type="predicted"/>
<dbReference type="EMBL" id="BSTX01000001">
    <property type="protein sequence ID" value="GLZ76199.1"/>
    <property type="molecule type" value="Genomic_DNA"/>
</dbReference>
<gene>
    <name evidence="1" type="ORF">Afil01_10060</name>
</gene>
<evidence type="ECO:0000313" key="2">
    <source>
        <dbReference type="Proteomes" id="UP001165079"/>
    </source>
</evidence>
<dbReference type="AlphaFoldDB" id="A0A9W6SFG8"/>
<accession>A0A9W6SFG8</accession>
<name>A0A9W6SFG8_9ACTN</name>
<dbReference type="Proteomes" id="UP001165079">
    <property type="component" value="Unassembled WGS sequence"/>
</dbReference>
<protein>
    <submittedName>
        <fullName evidence="1">Uncharacterized protein</fullName>
    </submittedName>
</protein>
<dbReference type="RefSeq" id="WP_285661382.1">
    <property type="nucleotide sequence ID" value="NZ_BSTX01000001.1"/>
</dbReference>